<dbReference type="AlphaFoldDB" id="A0A640TI68"/>
<gene>
    <name evidence="1" type="ORF">Sliba_33170</name>
</gene>
<dbReference type="EMBL" id="BLIP01000001">
    <property type="protein sequence ID" value="GFE22864.1"/>
    <property type="molecule type" value="Genomic_DNA"/>
</dbReference>
<name>A0A640TI68_STRNI</name>
<dbReference type="Proteomes" id="UP000429552">
    <property type="component" value="Unassembled WGS sequence"/>
</dbReference>
<comment type="caution">
    <text evidence="1">The sequence shown here is derived from an EMBL/GenBank/DDBJ whole genome shotgun (WGS) entry which is preliminary data.</text>
</comment>
<evidence type="ECO:0000313" key="1">
    <source>
        <dbReference type="EMBL" id="GFE22864.1"/>
    </source>
</evidence>
<accession>A0A640TI68</accession>
<evidence type="ECO:0000313" key="2">
    <source>
        <dbReference type="Proteomes" id="UP000429552"/>
    </source>
</evidence>
<sequence>MRPRSGEPGRRRAAVAAQRPRHVRLCVESQVRYCGAPSSERTEEVRPIPRQTRQVLPVHVRAVHPMQVTVRHR</sequence>
<organism evidence="1 2">
    <name type="scientific">Streptomyces nigrescens</name>
    <dbReference type="NCBI Taxonomy" id="1920"/>
    <lineage>
        <taxon>Bacteria</taxon>
        <taxon>Bacillati</taxon>
        <taxon>Actinomycetota</taxon>
        <taxon>Actinomycetes</taxon>
        <taxon>Kitasatosporales</taxon>
        <taxon>Streptomycetaceae</taxon>
        <taxon>Streptomyces</taxon>
    </lineage>
</organism>
<proteinExistence type="predicted"/>
<protein>
    <submittedName>
        <fullName evidence="1">Uncharacterized protein</fullName>
    </submittedName>
</protein>
<reference evidence="1 2" key="1">
    <citation type="submission" date="2019-12" db="EMBL/GenBank/DDBJ databases">
        <title>Whole genome shotgun sequence of Streptomyces libani subsp. libani NBRC 13452.</title>
        <authorList>
            <person name="Ichikawa N."/>
            <person name="Kimura A."/>
            <person name="Kitahashi Y."/>
            <person name="Komaki H."/>
            <person name="Tamura T."/>
        </authorList>
    </citation>
    <scope>NUCLEOTIDE SEQUENCE [LARGE SCALE GENOMIC DNA]</scope>
    <source>
        <strain evidence="1 2">NBRC 13452</strain>
    </source>
</reference>